<evidence type="ECO:0000256" key="1">
    <source>
        <dbReference type="ARBA" id="ARBA00010751"/>
    </source>
</evidence>
<dbReference type="InterPro" id="IPR035439">
    <property type="entry name" value="UPF0145_dom_sf"/>
</dbReference>
<dbReference type="Gene3D" id="3.30.110.70">
    <property type="entry name" value="Hypothetical protein apc22750. Chain B"/>
    <property type="match status" value="1"/>
</dbReference>
<organism evidence="3 4">
    <name type="scientific">candidate division TA06 bacterium</name>
    <dbReference type="NCBI Taxonomy" id="2250710"/>
    <lineage>
        <taxon>Bacteria</taxon>
        <taxon>Bacteria division TA06</taxon>
    </lineage>
</organism>
<proteinExistence type="inferred from homology"/>
<dbReference type="AlphaFoldDB" id="A0A660SK22"/>
<dbReference type="EMBL" id="QNBD01000106">
    <property type="protein sequence ID" value="RKX71063.1"/>
    <property type="molecule type" value="Genomic_DNA"/>
</dbReference>
<evidence type="ECO:0000313" key="4">
    <source>
        <dbReference type="Proteomes" id="UP000271125"/>
    </source>
</evidence>
<evidence type="ECO:0000256" key="2">
    <source>
        <dbReference type="HAMAP-Rule" id="MF_00338"/>
    </source>
</evidence>
<dbReference type="Pfam" id="PF01906">
    <property type="entry name" value="YbjQ_1"/>
    <property type="match status" value="1"/>
</dbReference>
<dbReference type="SUPFAM" id="SSF117782">
    <property type="entry name" value="YbjQ-like"/>
    <property type="match status" value="1"/>
</dbReference>
<comment type="caution">
    <text evidence="3">The sequence shown here is derived from an EMBL/GenBank/DDBJ whole genome shotgun (WGS) entry which is preliminary data.</text>
</comment>
<evidence type="ECO:0000313" key="3">
    <source>
        <dbReference type="EMBL" id="RKX71063.1"/>
    </source>
</evidence>
<protein>
    <recommendedName>
        <fullName evidence="2">UPF0145 protein DRP43_02805</fullName>
    </recommendedName>
</protein>
<gene>
    <name evidence="3" type="ORF">DRP43_02805</name>
</gene>
<dbReference type="InterPro" id="IPR002765">
    <property type="entry name" value="UPF0145_YbjQ-like"/>
</dbReference>
<reference evidence="3 4" key="1">
    <citation type="submission" date="2018-06" db="EMBL/GenBank/DDBJ databases">
        <title>Extensive metabolic versatility and redundancy in microbially diverse, dynamic hydrothermal sediments.</title>
        <authorList>
            <person name="Dombrowski N."/>
            <person name="Teske A."/>
            <person name="Baker B.J."/>
        </authorList>
    </citation>
    <scope>NUCLEOTIDE SEQUENCE [LARGE SCALE GENOMIC DNA]</scope>
    <source>
        <strain evidence="3">B10_G13</strain>
    </source>
</reference>
<name>A0A660SK22_UNCT6</name>
<sequence>MIITTIDKIADKNIVKTLGLTKGNTIRARHAGHDIMAGLKNLVGGEISDYTKMIAEAREQAIDRMVDNAREMGANAIVGVRFTTSSVMQGAAELLAYGTAVIIK</sequence>
<dbReference type="Proteomes" id="UP000271125">
    <property type="component" value="Unassembled WGS sequence"/>
</dbReference>
<dbReference type="HAMAP" id="MF_00338">
    <property type="entry name" value="UPF0145"/>
    <property type="match status" value="1"/>
</dbReference>
<dbReference type="PANTHER" id="PTHR34068">
    <property type="entry name" value="UPF0145 PROTEIN YBJQ"/>
    <property type="match status" value="1"/>
</dbReference>
<comment type="similarity">
    <text evidence="1 2">Belongs to the UPF0145 family.</text>
</comment>
<accession>A0A660SK22</accession>
<dbReference type="PANTHER" id="PTHR34068:SF2">
    <property type="entry name" value="UPF0145 PROTEIN SCO3412"/>
    <property type="match status" value="1"/>
</dbReference>